<sequence length="29" mass="2941">MEDCGCIPQPLALLALGGNRDQSASVPGK</sequence>
<organism evidence="1 2">
    <name type="scientific">Pseudomonas syringae pv. persicae</name>
    <dbReference type="NCBI Taxonomy" id="237306"/>
    <lineage>
        <taxon>Bacteria</taxon>
        <taxon>Pseudomonadati</taxon>
        <taxon>Pseudomonadota</taxon>
        <taxon>Gammaproteobacteria</taxon>
        <taxon>Pseudomonadales</taxon>
        <taxon>Pseudomonadaceae</taxon>
        <taxon>Pseudomonas</taxon>
    </lineage>
</organism>
<reference evidence="1 2" key="1">
    <citation type="submission" date="2018-08" db="EMBL/GenBank/DDBJ databases">
        <title>Recombination of ecologically and evolutionarily significant loci maintains genetic cohesion in the Pseudomonas syringae species complex.</title>
        <authorList>
            <person name="Dillon M."/>
            <person name="Thakur S."/>
            <person name="Almeida R.N.D."/>
            <person name="Weir B.S."/>
            <person name="Guttman D.S."/>
        </authorList>
    </citation>
    <scope>NUCLEOTIDE SEQUENCE [LARGE SCALE GENOMIC DNA]</scope>
    <source>
        <strain evidence="1 2">ICMP 3706</strain>
    </source>
</reference>
<evidence type="ECO:0000313" key="2">
    <source>
        <dbReference type="Proteomes" id="UP000281604"/>
    </source>
</evidence>
<dbReference type="EMBL" id="RBQE01000429">
    <property type="protein sequence ID" value="RMP01258.1"/>
    <property type="molecule type" value="Genomic_DNA"/>
</dbReference>
<protein>
    <submittedName>
        <fullName evidence="1">Uncharacterized protein</fullName>
    </submittedName>
</protein>
<evidence type="ECO:0000313" key="1">
    <source>
        <dbReference type="EMBL" id="RMP01258.1"/>
    </source>
</evidence>
<gene>
    <name evidence="1" type="ORF">ALQ30_200198</name>
</gene>
<dbReference type="Proteomes" id="UP000281604">
    <property type="component" value="Unassembled WGS sequence"/>
</dbReference>
<name>A0A3M4A2X6_9PSED</name>
<proteinExistence type="predicted"/>
<accession>A0A3M4A2X6</accession>
<comment type="caution">
    <text evidence="1">The sequence shown here is derived from an EMBL/GenBank/DDBJ whole genome shotgun (WGS) entry which is preliminary data.</text>
</comment>
<dbReference type="AlphaFoldDB" id="A0A3M4A2X6"/>